<dbReference type="Gene3D" id="1.10.150.50">
    <property type="entry name" value="Transcription Factor, Ets-1"/>
    <property type="match status" value="1"/>
</dbReference>
<name>A0A2S2P1D2_SCHGA</name>
<protein>
    <recommendedName>
        <fullName evidence="2">SAM domain-containing protein</fullName>
    </recommendedName>
</protein>
<dbReference type="SUPFAM" id="SSF47769">
    <property type="entry name" value="SAM/Pointed domain"/>
    <property type="match status" value="1"/>
</dbReference>
<dbReference type="InterPro" id="IPR013761">
    <property type="entry name" value="SAM/pointed_sf"/>
</dbReference>
<gene>
    <name evidence="1" type="ORF">g.80925</name>
</gene>
<evidence type="ECO:0008006" key="2">
    <source>
        <dbReference type="Google" id="ProtNLM"/>
    </source>
</evidence>
<sequence>MENIMKQWGYSSEIINIFKEEEIDESVLLDLTETMVEQLFPSMGQRTKFLKHLAKLKSEKNLSEEISPAIPKHQLIDWNNIEVELSDEVEHITDNDSIKEIELATNTGNECSIISLNTNLVELNQFSGNHNIYFYTNTLPILIF</sequence>
<dbReference type="AlphaFoldDB" id="A0A2S2P1D2"/>
<accession>A0A2S2P1D2</accession>
<dbReference type="EMBL" id="GGMR01010596">
    <property type="protein sequence ID" value="MBY23215.1"/>
    <property type="molecule type" value="Transcribed_RNA"/>
</dbReference>
<evidence type="ECO:0000313" key="1">
    <source>
        <dbReference type="EMBL" id="MBY23215.1"/>
    </source>
</evidence>
<reference evidence="1" key="1">
    <citation type="submission" date="2018-04" db="EMBL/GenBank/DDBJ databases">
        <title>Transcriptome of Schizaphis graminum biotype I.</title>
        <authorList>
            <person name="Scully E.D."/>
            <person name="Geib S.M."/>
            <person name="Palmer N.A."/>
            <person name="Koch K."/>
            <person name="Bradshaw J."/>
            <person name="Heng-Moss T."/>
            <person name="Sarath G."/>
        </authorList>
    </citation>
    <scope>NUCLEOTIDE SEQUENCE</scope>
</reference>
<proteinExistence type="predicted"/>
<organism evidence="1">
    <name type="scientific">Schizaphis graminum</name>
    <name type="common">Green bug aphid</name>
    <dbReference type="NCBI Taxonomy" id="13262"/>
    <lineage>
        <taxon>Eukaryota</taxon>
        <taxon>Metazoa</taxon>
        <taxon>Ecdysozoa</taxon>
        <taxon>Arthropoda</taxon>
        <taxon>Hexapoda</taxon>
        <taxon>Insecta</taxon>
        <taxon>Pterygota</taxon>
        <taxon>Neoptera</taxon>
        <taxon>Paraneoptera</taxon>
        <taxon>Hemiptera</taxon>
        <taxon>Sternorrhyncha</taxon>
        <taxon>Aphidomorpha</taxon>
        <taxon>Aphidoidea</taxon>
        <taxon>Aphididae</taxon>
        <taxon>Aphidini</taxon>
        <taxon>Schizaphis</taxon>
    </lineage>
</organism>